<keyword evidence="1" id="KW-0472">Membrane</keyword>
<gene>
    <name evidence="2" type="ORF">DFH08DRAFT_919162</name>
</gene>
<dbReference type="FunFam" id="3.40.50.720:FF:000468">
    <property type="entry name" value="Short-chain dehydrogenase, putative"/>
    <property type="match status" value="1"/>
</dbReference>
<feature type="transmembrane region" description="Helical" evidence="1">
    <location>
        <begin position="149"/>
        <end position="167"/>
    </location>
</feature>
<dbReference type="Proteomes" id="UP001218218">
    <property type="component" value="Unassembled WGS sequence"/>
</dbReference>
<dbReference type="GO" id="GO:0047560">
    <property type="term" value="F:3-dehydrosphinganine reductase activity"/>
    <property type="evidence" value="ECO:0007669"/>
    <property type="project" value="TreeGrafter"/>
</dbReference>
<organism evidence="2 3">
    <name type="scientific">Mycena albidolilacea</name>
    <dbReference type="NCBI Taxonomy" id="1033008"/>
    <lineage>
        <taxon>Eukaryota</taxon>
        <taxon>Fungi</taxon>
        <taxon>Dikarya</taxon>
        <taxon>Basidiomycota</taxon>
        <taxon>Agaricomycotina</taxon>
        <taxon>Agaricomycetes</taxon>
        <taxon>Agaricomycetidae</taxon>
        <taxon>Agaricales</taxon>
        <taxon>Marasmiineae</taxon>
        <taxon>Mycenaceae</taxon>
        <taxon>Mycena</taxon>
    </lineage>
</organism>
<dbReference type="InterPro" id="IPR002347">
    <property type="entry name" value="SDR_fam"/>
</dbReference>
<dbReference type="GO" id="GO:0030148">
    <property type="term" value="P:sphingolipid biosynthetic process"/>
    <property type="evidence" value="ECO:0007669"/>
    <property type="project" value="TreeGrafter"/>
</dbReference>
<dbReference type="Gene3D" id="3.40.50.720">
    <property type="entry name" value="NAD(P)-binding Rossmann-like Domain"/>
    <property type="match status" value="1"/>
</dbReference>
<dbReference type="EMBL" id="JARIHO010000142">
    <property type="protein sequence ID" value="KAJ7301166.1"/>
    <property type="molecule type" value="Genomic_DNA"/>
</dbReference>
<dbReference type="SUPFAM" id="SSF51735">
    <property type="entry name" value="NAD(P)-binding Rossmann-fold domains"/>
    <property type="match status" value="1"/>
</dbReference>
<name>A0AAD6YY84_9AGAR</name>
<dbReference type="InterPro" id="IPR036291">
    <property type="entry name" value="NAD(P)-bd_dom_sf"/>
</dbReference>
<comment type="caution">
    <text evidence="2">The sequence shown here is derived from an EMBL/GenBank/DDBJ whole genome shotgun (WGS) entry which is preliminary data.</text>
</comment>
<dbReference type="AlphaFoldDB" id="A0AAD6YY84"/>
<feature type="transmembrane region" description="Helical" evidence="1">
    <location>
        <begin position="12"/>
        <end position="32"/>
    </location>
</feature>
<dbReference type="PANTHER" id="PTHR43550:SF3">
    <property type="entry name" value="3-KETODIHYDROSPHINGOSINE REDUCTASE"/>
    <property type="match status" value="1"/>
</dbReference>
<reference evidence="2" key="1">
    <citation type="submission" date="2023-03" db="EMBL/GenBank/DDBJ databases">
        <title>Massive genome expansion in bonnet fungi (Mycena s.s.) driven by repeated elements and novel gene families across ecological guilds.</title>
        <authorList>
            <consortium name="Lawrence Berkeley National Laboratory"/>
            <person name="Harder C.B."/>
            <person name="Miyauchi S."/>
            <person name="Viragh M."/>
            <person name="Kuo A."/>
            <person name="Thoen E."/>
            <person name="Andreopoulos B."/>
            <person name="Lu D."/>
            <person name="Skrede I."/>
            <person name="Drula E."/>
            <person name="Henrissat B."/>
            <person name="Morin E."/>
            <person name="Kohler A."/>
            <person name="Barry K."/>
            <person name="LaButti K."/>
            <person name="Morin E."/>
            <person name="Salamov A."/>
            <person name="Lipzen A."/>
            <person name="Mereny Z."/>
            <person name="Hegedus B."/>
            <person name="Baldrian P."/>
            <person name="Stursova M."/>
            <person name="Weitz H."/>
            <person name="Taylor A."/>
            <person name="Grigoriev I.V."/>
            <person name="Nagy L.G."/>
            <person name="Martin F."/>
            <person name="Kauserud H."/>
        </authorList>
    </citation>
    <scope>NUCLEOTIDE SEQUENCE</scope>
    <source>
        <strain evidence="2">CBHHK002</strain>
    </source>
</reference>
<protein>
    <submittedName>
        <fullName evidence="2">Oxidoreductase</fullName>
    </submittedName>
</protein>
<dbReference type="PANTHER" id="PTHR43550">
    <property type="entry name" value="3-KETODIHYDROSPHINGOSINE REDUCTASE"/>
    <property type="match status" value="1"/>
</dbReference>
<accession>A0AAD6YY84</accession>
<evidence type="ECO:0000313" key="3">
    <source>
        <dbReference type="Proteomes" id="UP001218218"/>
    </source>
</evidence>
<evidence type="ECO:0000313" key="2">
    <source>
        <dbReference type="EMBL" id="KAJ7301166.1"/>
    </source>
</evidence>
<dbReference type="GO" id="GO:0005789">
    <property type="term" value="C:endoplasmic reticulum membrane"/>
    <property type="evidence" value="ECO:0007669"/>
    <property type="project" value="TreeGrafter"/>
</dbReference>
<dbReference type="Pfam" id="PF00106">
    <property type="entry name" value="adh_short"/>
    <property type="match status" value="1"/>
</dbReference>
<sequence>MFFDKTWNPNGLHIYVTGGSTGLGLSLALLLAKKGAHVSIVARNQAKLDSALAAMESYRQYPDQLLTVYSFSLNTAAESAAALEAVCKPHGGHAPDAVFACAGSSKPKFLLEMSAEDMEQGMINGYWVQVWTAMATAKKMVREGSKGKIVLVSSTLGYMSFIGFASYSPAKHALRGLADTLQSEFMLYDIDVHIFFPPTMFTPGYDEENKTKPQITKDIESTDEGITADAAAKALLQGVQDGHAHITADMITTLFRASTRGVAPRHNMFLDPLYDMAAFVIAPIWRMSVDKRVRAHREQHQQHLRESGFFS</sequence>
<keyword evidence="1" id="KW-0812">Transmembrane</keyword>
<dbReference type="PRINTS" id="PR00081">
    <property type="entry name" value="GDHRDH"/>
</dbReference>
<proteinExistence type="predicted"/>
<keyword evidence="1" id="KW-1133">Transmembrane helix</keyword>
<evidence type="ECO:0000256" key="1">
    <source>
        <dbReference type="SAM" id="Phobius"/>
    </source>
</evidence>
<keyword evidence="3" id="KW-1185">Reference proteome</keyword>
<dbReference type="GO" id="GO:0006666">
    <property type="term" value="P:3-keto-sphinganine metabolic process"/>
    <property type="evidence" value="ECO:0007669"/>
    <property type="project" value="TreeGrafter"/>
</dbReference>